<evidence type="ECO:0000256" key="2">
    <source>
        <dbReference type="ARBA" id="ARBA00023125"/>
    </source>
</evidence>
<evidence type="ECO:0000313" key="6">
    <source>
        <dbReference type="Proteomes" id="UP000628775"/>
    </source>
</evidence>
<keyword evidence="6" id="KW-1185">Reference proteome</keyword>
<dbReference type="Gene3D" id="3.30.70.2050">
    <property type="match status" value="1"/>
</dbReference>
<feature type="domain" description="HTH deoR-type" evidence="4">
    <location>
        <begin position="3"/>
        <end position="58"/>
    </location>
</feature>
<protein>
    <submittedName>
        <fullName evidence="5">HTH-type transcriptional repressor YcnK</fullName>
    </submittedName>
</protein>
<comment type="caution">
    <text evidence="5">The sequence shown here is derived from an EMBL/GenBank/DDBJ whole genome shotgun (WGS) entry which is preliminary data.</text>
</comment>
<proteinExistence type="predicted"/>
<dbReference type="GO" id="GO:0003677">
    <property type="term" value="F:DNA binding"/>
    <property type="evidence" value="ECO:0007669"/>
    <property type="project" value="UniProtKB-KW"/>
</dbReference>
<dbReference type="SMART" id="SM00420">
    <property type="entry name" value="HTH_DEOR"/>
    <property type="match status" value="1"/>
</dbReference>
<reference evidence="5" key="1">
    <citation type="journal article" date="2014" name="Int. J. Syst. Evol. Microbiol.">
        <title>Complete genome sequence of Corynebacterium casei LMG S-19264T (=DSM 44701T), isolated from a smear-ripened cheese.</title>
        <authorList>
            <consortium name="US DOE Joint Genome Institute (JGI-PGF)"/>
            <person name="Walter F."/>
            <person name="Albersmeier A."/>
            <person name="Kalinowski J."/>
            <person name="Ruckert C."/>
        </authorList>
    </citation>
    <scope>NUCLEOTIDE SEQUENCE</scope>
    <source>
        <strain evidence="5">CGMCC 1.15371</strain>
    </source>
</reference>
<dbReference type="Gene3D" id="1.10.10.10">
    <property type="entry name" value="Winged helix-like DNA-binding domain superfamily/Winged helix DNA-binding domain"/>
    <property type="match status" value="1"/>
</dbReference>
<accession>A0A8J2YLG5</accession>
<dbReference type="Pfam" id="PF05573">
    <property type="entry name" value="NosL"/>
    <property type="match status" value="1"/>
</dbReference>
<dbReference type="GO" id="GO:0003700">
    <property type="term" value="F:DNA-binding transcription factor activity"/>
    <property type="evidence" value="ECO:0007669"/>
    <property type="project" value="InterPro"/>
</dbReference>
<dbReference type="InterPro" id="IPR008719">
    <property type="entry name" value="N2O_reductase_NosL"/>
</dbReference>
<dbReference type="RefSeq" id="WP_188696277.1">
    <property type="nucleotide sequence ID" value="NZ_BMIR01000017.1"/>
</dbReference>
<dbReference type="Proteomes" id="UP000628775">
    <property type="component" value="Unassembled WGS sequence"/>
</dbReference>
<dbReference type="PROSITE" id="PS00894">
    <property type="entry name" value="HTH_DEOR_1"/>
    <property type="match status" value="1"/>
</dbReference>
<reference evidence="5" key="2">
    <citation type="submission" date="2020-09" db="EMBL/GenBank/DDBJ databases">
        <authorList>
            <person name="Sun Q."/>
            <person name="Zhou Y."/>
        </authorList>
    </citation>
    <scope>NUCLEOTIDE SEQUENCE</scope>
    <source>
        <strain evidence="5">CGMCC 1.15371</strain>
    </source>
</reference>
<dbReference type="InterPro" id="IPR036390">
    <property type="entry name" value="WH_DNA-bd_sf"/>
</dbReference>
<dbReference type="PANTHER" id="PTHR41247">
    <property type="entry name" value="HTH-TYPE TRANSCRIPTIONAL REPRESSOR YCNK"/>
    <property type="match status" value="1"/>
</dbReference>
<dbReference type="PRINTS" id="PR00037">
    <property type="entry name" value="HTHLACR"/>
</dbReference>
<organism evidence="5 6">
    <name type="scientific">Pullulanibacillus camelliae</name>
    <dbReference type="NCBI Taxonomy" id="1707096"/>
    <lineage>
        <taxon>Bacteria</taxon>
        <taxon>Bacillati</taxon>
        <taxon>Bacillota</taxon>
        <taxon>Bacilli</taxon>
        <taxon>Bacillales</taxon>
        <taxon>Sporolactobacillaceae</taxon>
        <taxon>Pullulanibacillus</taxon>
    </lineage>
</organism>
<dbReference type="InterPro" id="IPR036388">
    <property type="entry name" value="WH-like_DNA-bd_sf"/>
</dbReference>
<keyword evidence="2" id="KW-0238">DNA-binding</keyword>
<keyword evidence="3" id="KW-0804">Transcription</keyword>
<keyword evidence="1" id="KW-0805">Transcription regulation</keyword>
<dbReference type="SUPFAM" id="SSF160387">
    <property type="entry name" value="NosL/MerB-like"/>
    <property type="match status" value="1"/>
</dbReference>
<gene>
    <name evidence="5" type="primary">ycnK</name>
    <name evidence="5" type="ORF">GCM10011391_31070</name>
</gene>
<dbReference type="Pfam" id="PF08220">
    <property type="entry name" value="HTH_DeoR"/>
    <property type="match status" value="1"/>
</dbReference>
<dbReference type="InterPro" id="IPR018356">
    <property type="entry name" value="Tscrpt_reg_HTH_DeoR_CS"/>
</dbReference>
<dbReference type="InterPro" id="IPR001034">
    <property type="entry name" value="DeoR_HTH"/>
</dbReference>
<sequence>MLPIERQRQIKALIQSKHHIKISELSRQFQVSEMTIHRDIKPLIEEGFIIKTFGGITLATNPSEESVSTSCVYCSRPIKERLTYRLILDNNTTEIACCAHCGLLRHQQLGDKVVQAICFDFLHHTTISVSAAWYVMDTSLNIGCCQPQVLTFAERKHAEQFVTGFGGQVYTFHRATEKLSTTMECCGNVE</sequence>
<name>A0A8J2YLG5_9BACL</name>
<evidence type="ECO:0000313" key="5">
    <source>
        <dbReference type="EMBL" id="GGE50084.1"/>
    </source>
</evidence>
<evidence type="ECO:0000256" key="3">
    <source>
        <dbReference type="ARBA" id="ARBA00023163"/>
    </source>
</evidence>
<evidence type="ECO:0000259" key="4">
    <source>
        <dbReference type="PROSITE" id="PS51000"/>
    </source>
</evidence>
<dbReference type="SUPFAM" id="SSF46785">
    <property type="entry name" value="Winged helix' DNA-binding domain"/>
    <property type="match status" value="1"/>
</dbReference>
<dbReference type="PROSITE" id="PS51000">
    <property type="entry name" value="HTH_DEOR_2"/>
    <property type="match status" value="1"/>
</dbReference>
<evidence type="ECO:0000256" key="1">
    <source>
        <dbReference type="ARBA" id="ARBA00023015"/>
    </source>
</evidence>
<dbReference type="PANTHER" id="PTHR41247:SF1">
    <property type="entry name" value="HTH-TYPE TRANSCRIPTIONAL REPRESSOR YCNK"/>
    <property type="match status" value="1"/>
</dbReference>
<dbReference type="AlphaFoldDB" id="A0A8J2YLG5"/>
<dbReference type="EMBL" id="BMIR01000017">
    <property type="protein sequence ID" value="GGE50084.1"/>
    <property type="molecule type" value="Genomic_DNA"/>
</dbReference>